<dbReference type="Proteomes" id="UP000217935">
    <property type="component" value="Chromosome"/>
</dbReference>
<proteinExistence type="predicted"/>
<protein>
    <submittedName>
        <fullName evidence="1">Uncharacterized protein</fullName>
    </submittedName>
</protein>
<dbReference type="OrthoDB" id="7864340at2"/>
<evidence type="ECO:0000313" key="2">
    <source>
        <dbReference type="Proteomes" id="UP000217935"/>
    </source>
</evidence>
<sequence>MHSYGAEIQGLIYNAALQAYQARVIFHEAGERITFPVEFTAPISADYATVSRGLALRARALRHRKRGANVARLKDVAEIAAHQGRLSA</sequence>
<keyword evidence="2" id="KW-1185">Reference proteome</keyword>
<dbReference type="KEGG" id="ceh:CEW89_11630"/>
<reference evidence="1 2" key="1">
    <citation type="submission" date="2017-06" db="EMBL/GenBank/DDBJ databases">
        <title>Celeribacter sp. TSPH2 complete genome sequence.</title>
        <authorList>
            <person name="Woo J.-H."/>
            <person name="Kim H.-S."/>
        </authorList>
    </citation>
    <scope>NUCLEOTIDE SEQUENCE [LARGE SCALE GENOMIC DNA]</scope>
    <source>
        <strain evidence="1 2">TSPH2</strain>
    </source>
</reference>
<dbReference type="AlphaFoldDB" id="A0A291GCN4"/>
<dbReference type="EMBL" id="CP022196">
    <property type="protein sequence ID" value="ATG48159.1"/>
    <property type="molecule type" value="Genomic_DNA"/>
</dbReference>
<name>A0A291GCN4_9RHOB</name>
<dbReference type="RefSeq" id="WP_066704524.1">
    <property type="nucleotide sequence ID" value="NZ_CP022196.1"/>
</dbReference>
<gene>
    <name evidence="1" type="ORF">CEW89_11630</name>
</gene>
<accession>A0A291GCN4</accession>
<organism evidence="1 2">
    <name type="scientific">Celeribacter ethanolicus</name>
    <dbReference type="NCBI Taxonomy" id="1758178"/>
    <lineage>
        <taxon>Bacteria</taxon>
        <taxon>Pseudomonadati</taxon>
        <taxon>Pseudomonadota</taxon>
        <taxon>Alphaproteobacteria</taxon>
        <taxon>Rhodobacterales</taxon>
        <taxon>Roseobacteraceae</taxon>
        <taxon>Celeribacter</taxon>
    </lineage>
</organism>
<evidence type="ECO:0000313" key="1">
    <source>
        <dbReference type="EMBL" id="ATG48159.1"/>
    </source>
</evidence>